<organism evidence="16 17">
    <name type="scientific">Aspergillus fumigatus</name>
    <name type="common">Neosartorya fumigata</name>
    <dbReference type="NCBI Taxonomy" id="746128"/>
    <lineage>
        <taxon>Eukaryota</taxon>
        <taxon>Fungi</taxon>
        <taxon>Dikarya</taxon>
        <taxon>Ascomycota</taxon>
        <taxon>Pezizomycotina</taxon>
        <taxon>Eurotiomycetes</taxon>
        <taxon>Eurotiomycetidae</taxon>
        <taxon>Eurotiales</taxon>
        <taxon>Aspergillaceae</taxon>
        <taxon>Aspergillus</taxon>
        <taxon>Aspergillus subgen. Fumigati</taxon>
    </lineage>
</organism>
<dbReference type="Gene3D" id="2.160.20.10">
    <property type="entry name" value="Single-stranded right-handed beta-helix, Pectin lyase-like"/>
    <property type="match status" value="1"/>
</dbReference>
<dbReference type="InterPro" id="IPR000743">
    <property type="entry name" value="Glyco_hydro_28"/>
</dbReference>
<keyword evidence="6 15" id="KW-0378">Hydrolase</keyword>
<evidence type="ECO:0000256" key="3">
    <source>
        <dbReference type="ARBA" id="ARBA00022525"/>
    </source>
</evidence>
<dbReference type="Proteomes" id="UP000813423">
    <property type="component" value="Unassembled WGS sequence"/>
</dbReference>
<keyword evidence="9 15" id="KW-0326">Glycosidase</keyword>
<feature type="active site" evidence="14">
    <location>
        <position position="16"/>
    </location>
</feature>
<keyword evidence="10" id="KW-0961">Cell wall biogenesis/degradation</keyword>
<dbReference type="EMBL" id="JAIBSC010000075">
    <property type="protein sequence ID" value="KAH1900561.1"/>
    <property type="molecule type" value="Genomic_DNA"/>
</dbReference>
<evidence type="ECO:0000256" key="5">
    <source>
        <dbReference type="ARBA" id="ARBA00022737"/>
    </source>
</evidence>
<comment type="similarity">
    <text evidence="2 15">Belongs to the glycosyl hydrolase 28 family.</text>
</comment>
<evidence type="ECO:0000256" key="8">
    <source>
        <dbReference type="ARBA" id="ARBA00023180"/>
    </source>
</evidence>
<name>A0A8H4I856_ASPFM</name>
<keyword evidence="7" id="KW-1015">Disulfide bond</keyword>
<evidence type="ECO:0000256" key="11">
    <source>
        <dbReference type="ARBA" id="ARBA00037312"/>
    </source>
</evidence>
<sequence length="155" mass="17163">MDRLNPGKNLYCNDSHGISVGSLGQHIGQVDIVENILVCNTSLKLRNSTSTGGSSGWDRNVTYEGMHNYNNDWAIKMTQFYVAPNQTACNEHPASFIVEYIMFMNFDGTTSKTRAPYIASLSTPTQMYVRKKIRAENINVVSPSGTDEAIGTNMD</sequence>
<evidence type="ECO:0000256" key="4">
    <source>
        <dbReference type="ARBA" id="ARBA00022729"/>
    </source>
</evidence>
<dbReference type="AlphaFoldDB" id="A0A8H4I856"/>
<accession>A0A8H4I856</accession>
<evidence type="ECO:0000256" key="15">
    <source>
        <dbReference type="RuleBase" id="RU361169"/>
    </source>
</evidence>
<keyword evidence="5" id="KW-0677">Repeat</keyword>
<comment type="function">
    <text evidence="11">Specific in hydrolyzing the terminal glycosidic bond of polygalacturonic acid and oligogalacturonates.</text>
</comment>
<dbReference type="GO" id="GO:0005576">
    <property type="term" value="C:extracellular region"/>
    <property type="evidence" value="ECO:0007669"/>
    <property type="project" value="UniProtKB-SubCell"/>
</dbReference>
<dbReference type="GO" id="GO:0005975">
    <property type="term" value="P:carbohydrate metabolic process"/>
    <property type="evidence" value="ECO:0007669"/>
    <property type="project" value="InterPro"/>
</dbReference>
<evidence type="ECO:0000256" key="7">
    <source>
        <dbReference type="ARBA" id="ARBA00023157"/>
    </source>
</evidence>
<reference evidence="16" key="1">
    <citation type="submission" date="2021-08" db="EMBL/GenBank/DDBJ databases">
        <title>Global Aspergillus fumigatus from environmental and clinical sources.</title>
        <authorList>
            <person name="Barber A."/>
            <person name="Sae-Ong T."/>
        </authorList>
    </citation>
    <scope>NUCLEOTIDE SEQUENCE</scope>
    <source>
        <strain evidence="16">NRZ-2016-071</strain>
    </source>
</reference>
<dbReference type="GO" id="GO:0004650">
    <property type="term" value="F:polygalacturonase activity"/>
    <property type="evidence" value="ECO:0007669"/>
    <property type="project" value="InterPro"/>
</dbReference>
<gene>
    <name evidence="16" type="ORF">KXV57_008468</name>
</gene>
<evidence type="ECO:0000256" key="13">
    <source>
        <dbReference type="ARBA" id="ARBA00048766"/>
    </source>
</evidence>
<comment type="subcellular location">
    <subcellularLocation>
        <location evidence="1">Secreted</location>
    </subcellularLocation>
</comment>
<dbReference type="SUPFAM" id="SSF51126">
    <property type="entry name" value="Pectin lyase-like"/>
    <property type="match status" value="1"/>
</dbReference>
<evidence type="ECO:0000256" key="12">
    <source>
        <dbReference type="ARBA" id="ARBA00038933"/>
    </source>
</evidence>
<dbReference type="PROSITE" id="PS00502">
    <property type="entry name" value="POLYGALACTURONASE"/>
    <property type="match status" value="1"/>
</dbReference>
<keyword evidence="8" id="KW-0325">Glycoprotein</keyword>
<evidence type="ECO:0000256" key="6">
    <source>
        <dbReference type="ARBA" id="ARBA00022801"/>
    </source>
</evidence>
<dbReference type="InterPro" id="IPR012334">
    <property type="entry name" value="Pectin_lyas_fold"/>
</dbReference>
<proteinExistence type="inferred from homology"/>
<evidence type="ECO:0000313" key="16">
    <source>
        <dbReference type="EMBL" id="KAH1900561.1"/>
    </source>
</evidence>
<dbReference type="GO" id="GO:0047911">
    <property type="term" value="F:galacturan 1,4-alpha-galacturonidase activity"/>
    <property type="evidence" value="ECO:0007669"/>
    <property type="project" value="UniProtKB-EC"/>
</dbReference>
<dbReference type="InterPro" id="IPR011050">
    <property type="entry name" value="Pectin_lyase_fold/virulence"/>
</dbReference>
<evidence type="ECO:0000256" key="10">
    <source>
        <dbReference type="ARBA" id="ARBA00023316"/>
    </source>
</evidence>
<evidence type="ECO:0000256" key="9">
    <source>
        <dbReference type="ARBA" id="ARBA00023295"/>
    </source>
</evidence>
<keyword evidence="3" id="KW-0964">Secreted</keyword>
<evidence type="ECO:0000256" key="1">
    <source>
        <dbReference type="ARBA" id="ARBA00004613"/>
    </source>
</evidence>
<dbReference type="PANTHER" id="PTHR31736">
    <property type="match status" value="1"/>
</dbReference>
<evidence type="ECO:0000313" key="17">
    <source>
        <dbReference type="Proteomes" id="UP000813423"/>
    </source>
</evidence>
<comment type="caution">
    <text evidence="16">The sequence shown here is derived from an EMBL/GenBank/DDBJ whole genome shotgun (WGS) entry which is preliminary data.</text>
</comment>
<comment type="catalytic activity">
    <reaction evidence="13">
        <text>[(1-&gt;4)-alpha-D-galacturonosyl](n) + H2O = alpha-D-galacturonate + [(1-&gt;4)-alpha-D-galacturonosyl](n-1)</text>
        <dbReference type="Rhea" id="RHEA:14117"/>
        <dbReference type="Rhea" id="RHEA-COMP:14570"/>
        <dbReference type="Rhea" id="RHEA-COMP:14572"/>
        <dbReference type="ChEBI" id="CHEBI:15377"/>
        <dbReference type="ChEBI" id="CHEBI:58658"/>
        <dbReference type="ChEBI" id="CHEBI:140523"/>
        <dbReference type="EC" id="3.2.1.67"/>
    </reaction>
</comment>
<dbReference type="Pfam" id="PF00295">
    <property type="entry name" value="Glyco_hydro_28"/>
    <property type="match status" value="1"/>
</dbReference>
<keyword evidence="4" id="KW-0732">Signal</keyword>
<dbReference type="GO" id="GO:0071555">
    <property type="term" value="P:cell wall organization"/>
    <property type="evidence" value="ECO:0007669"/>
    <property type="project" value="UniProtKB-KW"/>
</dbReference>
<evidence type="ECO:0000256" key="2">
    <source>
        <dbReference type="ARBA" id="ARBA00008834"/>
    </source>
</evidence>
<dbReference type="PANTHER" id="PTHR31736:SF14">
    <property type="entry name" value="EXOPOLYGALACTURONASE X-1-RELATED"/>
    <property type="match status" value="1"/>
</dbReference>
<protein>
    <recommendedName>
        <fullName evidence="12">galacturonan 1,4-alpha-galacturonidase</fullName>
        <ecNumber evidence="12">3.2.1.67</ecNumber>
    </recommendedName>
</protein>
<dbReference type="EC" id="3.2.1.67" evidence="12"/>
<evidence type="ECO:0000256" key="14">
    <source>
        <dbReference type="PROSITE-ProRule" id="PRU10052"/>
    </source>
</evidence>